<dbReference type="Gene3D" id="1.10.287.1080">
    <property type="entry name" value="MazG-like"/>
    <property type="match status" value="1"/>
</dbReference>
<feature type="region of interest" description="Disordered" evidence="10">
    <location>
        <begin position="99"/>
        <end position="150"/>
    </location>
</feature>
<dbReference type="GO" id="GO:0004636">
    <property type="term" value="F:phosphoribosyl-ATP diphosphatase activity"/>
    <property type="evidence" value="ECO:0007669"/>
    <property type="project" value="UniProtKB-EC"/>
</dbReference>
<dbReference type="EMBL" id="JALKCH010000009">
    <property type="protein sequence ID" value="MCK0198049.1"/>
    <property type="molecule type" value="Genomic_DNA"/>
</dbReference>
<evidence type="ECO:0000256" key="9">
    <source>
        <dbReference type="ARBA" id="ARBA00023102"/>
    </source>
</evidence>
<comment type="pathway">
    <text evidence="2">Amino-acid biosynthesis; L-histidine biosynthesis; L-histidine from 5-phospho-alpha-D-ribose 1-diphosphate: step 2/9.</text>
</comment>
<evidence type="ECO:0000256" key="1">
    <source>
        <dbReference type="ARBA" id="ARBA00001460"/>
    </source>
</evidence>
<comment type="catalytic activity">
    <reaction evidence="1">
        <text>1-(5-phospho-beta-D-ribosyl)-ATP + H2O = 1-(5-phospho-beta-D-ribosyl)-5'-AMP + diphosphate + H(+)</text>
        <dbReference type="Rhea" id="RHEA:22828"/>
        <dbReference type="ChEBI" id="CHEBI:15377"/>
        <dbReference type="ChEBI" id="CHEBI:15378"/>
        <dbReference type="ChEBI" id="CHEBI:33019"/>
        <dbReference type="ChEBI" id="CHEBI:59457"/>
        <dbReference type="ChEBI" id="CHEBI:73183"/>
        <dbReference type="EC" id="3.6.1.31"/>
    </reaction>
</comment>
<comment type="similarity">
    <text evidence="3">Belongs to the PRA-PH family.</text>
</comment>
<protein>
    <recommendedName>
        <fullName evidence="4">phosphoribosyl-ATP diphosphatase</fullName>
        <ecNumber evidence="4">3.6.1.31</ecNumber>
    </recommendedName>
</protein>
<gene>
    <name evidence="11" type="primary">hisE</name>
    <name evidence="11" type="ORF">MWN34_14130</name>
</gene>
<keyword evidence="8" id="KW-0067">ATP-binding</keyword>
<evidence type="ECO:0000256" key="10">
    <source>
        <dbReference type="SAM" id="MobiDB-lite"/>
    </source>
</evidence>
<accession>A0ABT0DDV8</accession>
<evidence type="ECO:0000256" key="7">
    <source>
        <dbReference type="ARBA" id="ARBA00022801"/>
    </source>
</evidence>
<dbReference type="RefSeq" id="WP_247029952.1">
    <property type="nucleotide sequence ID" value="NZ_JALKCH010000009.1"/>
</dbReference>
<reference evidence="11 12" key="1">
    <citation type="submission" date="2022-04" db="EMBL/GenBank/DDBJ databases">
        <authorList>
            <person name="Grouzdev D.S."/>
            <person name="Pantiukh K.S."/>
            <person name="Krutkina M.S."/>
        </authorList>
    </citation>
    <scope>NUCLEOTIDE SEQUENCE [LARGE SCALE GENOMIC DNA]</scope>
    <source>
        <strain evidence="11 12">6x-1</strain>
    </source>
</reference>
<evidence type="ECO:0000256" key="5">
    <source>
        <dbReference type="ARBA" id="ARBA00022605"/>
    </source>
</evidence>
<dbReference type="InterPro" id="IPR008179">
    <property type="entry name" value="HisE"/>
</dbReference>
<keyword evidence="5" id="KW-0028">Amino-acid biosynthesis</keyword>
<keyword evidence="6" id="KW-0547">Nucleotide-binding</keyword>
<comment type="caution">
    <text evidence="11">The sequence shown here is derived from an EMBL/GenBank/DDBJ whole genome shotgun (WGS) entry which is preliminary data.</text>
</comment>
<feature type="compositionally biased region" description="Basic and acidic residues" evidence="10">
    <location>
        <begin position="100"/>
        <end position="110"/>
    </location>
</feature>
<dbReference type="InterPro" id="IPR021130">
    <property type="entry name" value="PRib-ATP_PPHydrolase-like"/>
</dbReference>
<keyword evidence="9" id="KW-0368">Histidine biosynthesis</keyword>
<dbReference type="NCBIfam" id="TIGR03188">
    <property type="entry name" value="histidine_hisI"/>
    <property type="match status" value="1"/>
</dbReference>
<evidence type="ECO:0000256" key="8">
    <source>
        <dbReference type="ARBA" id="ARBA00022840"/>
    </source>
</evidence>
<evidence type="ECO:0000256" key="6">
    <source>
        <dbReference type="ARBA" id="ARBA00022741"/>
    </source>
</evidence>
<keyword evidence="7 11" id="KW-0378">Hydrolase</keyword>
<dbReference type="Proteomes" id="UP001203284">
    <property type="component" value="Unassembled WGS sequence"/>
</dbReference>
<organism evidence="11 12">
    <name type="scientific">Ancylobacter crimeensis</name>
    <dbReference type="NCBI Taxonomy" id="2579147"/>
    <lineage>
        <taxon>Bacteria</taxon>
        <taxon>Pseudomonadati</taxon>
        <taxon>Pseudomonadota</taxon>
        <taxon>Alphaproteobacteria</taxon>
        <taxon>Hyphomicrobiales</taxon>
        <taxon>Xanthobacteraceae</taxon>
        <taxon>Ancylobacter</taxon>
    </lineage>
</organism>
<proteinExistence type="inferred from homology"/>
<dbReference type="Pfam" id="PF01503">
    <property type="entry name" value="PRA-PH"/>
    <property type="match status" value="1"/>
</dbReference>
<evidence type="ECO:0000313" key="12">
    <source>
        <dbReference type="Proteomes" id="UP001203284"/>
    </source>
</evidence>
<dbReference type="EC" id="3.6.1.31" evidence="4"/>
<sequence length="150" mass="16680">MVDSVSRLYQAVLATREGRNPSPRTGRLFDKGRAFIAKKLAEEAVEVALEAALDDRRAAVRESADLIYNLAVLWVDMDIRPEDVWAEMRRREQLLGMAEKLPKRGEKPDAAKAGSSGLRHERDGLDVALADAGPEIVGEPRELPPARPRR</sequence>
<keyword evidence="12" id="KW-1185">Reference proteome</keyword>
<evidence type="ECO:0000256" key="3">
    <source>
        <dbReference type="ARBA" id="ARBA00009392"/>
    </source>
</evidence>
<evidence type="ECO:0000256" key="2">
    <source>
        <dbReference type="ARBA" id="ARBA00005204"/>
    </source>
</evidence>
<evidence type="ECO:0000313" key="11">
    <source>
        <dbReference type="EMBL" id="MCK0198049.1"/>
    </source>
</evidence>
<dbReference type="CDD" id="cd11534">
    <property type="entry name" value="NTP-PPase_HisIE_like"/>
    <property type="match status" value="1"/>
</dbReference>
<name>A0ABT0DDV8_9HYPH</name>
<dbReference type="SUPFAM" id="SSF101386">
    <property type="entry name" value="all-alpha NTP pyrophosphatases"/>
    <property type="match status" value="1"/>
</dbReference>
<evidence type="ECO:0000256" key="4">
    <source>
        <dbReference type="ARBA" id="ARBA00012414"/>
    </source>
</evidence>